<comment type="caution">
    <text evidence="1">The sequence shown here is derived from an EMBL/GenBank/DDBJ whole genome shotgun (WGS) entry which is preliminary data.</text>
</comment>
<organism evidence="1 2">
    <name type="scientific">Multifurca ochricompacta</name>
    <dbReference type="NCBI Taxonomy" id="376703"/>
    <lineage>
        <taxon>Eukaryota</taxon>
        <taxon>Fungi</taxon>
        <taxon>Dikarya</taxon>
        <taxon>Basidiomycota</taxon>
        <taxon>Agaricomycotina</taxon>
        <taxon>Agaricomycetes</taxon>
        <taxon>Russulales</taxon>
        <taxon>Russulaceae</taxon>
        <taxon>Multifurca</taxon>
    </lineage>
</organism>
<protein>
    <submittedName>
        <fullName evidence="1">Uncharacterized protein</fullName>
    </submittedName>
</protein>
<gene>
    <name evidence="1" type="ORF">B0F90DRAFT_1734256</name>
</gene>
<reference evidence="1" key="1">
    <citation type="journal article" date="2022" name="New Phytol.">
        <title>Evolutionary transition to the ectomycorrhizal habit in the genomes of a hyperdiverse lineage of mushroom-forming fungi.</title>
        <authorList>
            <person name="Looney B."/>
            <person name="Miyauchi S."/>
            <person name="Morin E."/>
            <person name="Drula E."/>
            <person name="Courty P.E."/>
            <person name="Kohler A."/>
            <person name="Kuo A."/>
            <person name="LaButti K."/>
            <person name="Pangilinan J."/>
            <person name="Lipzen A."/>
            <person name="Riley R."/>
            <person name="Andreopoulos W."/>
            <person name="He G."/>
            <person name="Johnson J."/>
            <person name="Nolan M."/>
            <person name="Tritt A."/>
            <person name="Barry K.W."/>
            <person name="Grigoriev I.V."/>
            <person name="Nagy L.G."/>
            <person name="Hibbett D."/>
            <person name="Henrissat B."/>
            <person name="Matheny P.B."/>
            <person name="Labbe J."/>
            <person name="Martin F.M."/>
        </authorList>
    </citation>
    <scope>NUCLEOTIDE SEQUENCE</scope>
    <source>
        <strain evidence="1">BPL690</strain>
    </source>
</reference>
<dbReference type="AlphaFoldDB" id="A0AAD4QJP8"/>
<name>A0AAD4QJP8_9AGAM</name>
<accession>A0AAD4QJP8</accession>
<dbReference type="Proteomes" id="UP001203297">
    <property type="component" value="Unassembled WGS sequence"/>
</dbReference>
<dbReference type="EMBL" id="WTXG01000029">
    <property type="protein sequence ID" value="KAI0298407.1"/>
    <property type="molecule type" value="Genomic_DNA"/>
</dbReference>
<evidence type="ECO:0000313" key="1">
    <source>
        <dbReference type="EMBL" id="KAI0298407.1"/>
    </source>
</evidence>
<proteinExistence type="predicted"/>
<sequence>MAGYLYTITRGMVSTDEEGETITHNPNPYSNPILGHSRPPRYSDAATSKYHTLRDFLENIS</sequence>
<keyword evidence="2" id="KW-1185">Reference proteome</keyword>
<evidence type="ECO:0000313" key="2">
    <source>
        <dbReference type="Proteomes" id="UP001203297"/>
    </source>
</evidence>